<dbReference type="EC" id="2.7.7.9" evidence="2"/>
<keyword evidence="13" id="KW-1185">Reference proteome</keyword>
<dbReference type="InterPro" id="IPR005835">
    <property type="entry name" value="NTP_transferase_dom"/>
</dbReference>
<comment type="catalytic activity">
    <reaction evidence="10">
        <text>alpha-D-glucose 1-phosphate + UTP + H(+) = UDP-alpha-D-glucose + diphosphate</text>
        <dbReference type="Rhea" id="RHEA:19889"/>
        <dbReference type="ChEBI" id="CHEBI:15378"/>
        <dbReference type="ChEBI" id="CHEBI:33019"/>
        <dbReference type="ChEBI" id="CHEBI:46398"/>
        <dbReference type="ChEBI" id="CHEBI:58601"/>
        <dbReference type="ChEBI" id="CHEBI:58885"/>
        <dbReference type="EC" id="2.7.7.9"/>
    </reaction>
</comment>
<dbReference type="InterPro" id="IPR005771">
    <property type="entry name" value="GalU_uridylyltTrfase_bac/arc"/>
</dbReference>
<evidence type="ECO:0000256" key="6">
    <source>
        <dbReference type="ARBA" id="ARBA00031455"/>
    </source>
</evidence>
<dbReference type="Proteomes" id="UP001379949">
    <property type="component" value="Unassembled WGS sequence"/>
</dbReference>
<name>A0ABU9G952_9GAMM</name>
<evidence type="ECO:0000256" key="4">
    <source>
        <dbReference type="ARBA" id="ARBA00022679"/>
    </source>
</evidence>
<evidence type="ECO:0000256" key="1">
    <source>
        <dbReference type="ARBA" id="ARBA00006890"/>
    </source>
</evidence>
<dbReference type="PANTHER" id="PTHR43197:SF1">
    <property type="entry name" value="UTP--GLUCOSE-1-PHOSPHATE URIDYLYLTRANSFERASE"/>
    <property type="match status" value="1"/>
</dbReference>
<dbReference type="RefSeq" id="WP_341568226.1">
    <property type="nucleotide sequence ID" value="NZ_JBAKAR010000126.1"/>
</dbReference>
<feature type="domain" description="Nucleotidyl transferase" evidence="11">
    <location>
        <begin position="18"/>
        <end position="72"/>
    </location>
</feature>
<accession>A0ABU9G952</accession>
<evidence type="ECO:0000313" key="13">
    <source>
        <dbReference type="Proteomes" id="UP001379949"/>
    </source>
</evidence>
<keyword evidence="4" id="KW-0808">Transferase</keyword>
<comment type="similarity">
    <text evidence="1">Belongs to the UDPGP type 2 family.</text>
</comment>
<feature type="non-terminal residue" evidence="12">
    <location>
        <position position="74"/>
    </location>
</feature>
<evidence type="ECO:0000259" key="11">
    <source>
        <dbReference type="Pfam" id="PF00483"/>
    </source>
</evidence>
<evidence type="ECO:0000256" key="2">
    <source>
        <dbReference type="ARBA" id="ARBA00012415"/>
    </source>
</evidence>
<evidence type="ECO:0000256" key="9">
    <source>
        <dbReference type="ARBA" id="ARBA00037294"/>
    </source>
</evidence>
<keyword evidence="5" id="KW-0548">Nucleotidyltransferase</keyword>
<sequence>MAEALCFGETAADGVMAQMVKLYNQFRCTKVAIQEVPEDEEHKYGVIKGDDKLEGLYRLTDKVEKPSKEEAPYN</sequence>
<organism evidence="12 13">
    <name type="scientific">Marinomonas arenicola</name>
    <dbReference type="NCBI Taxonomy" id="569601"/>
    <lineage>
        <taxon>Bacteria</taxon>
        <taxon>Pseudomonadati</taxon>
        <taxon>Pseudomonadota</taxon>
        <taxon>Gammaproteobacteria</taxon>
        <taxon>Oceanospirillales</taxon>
        <taxon>Oceanospirillaceae</taxon>
        <taxon>Marinomonas</taxon>
    </lineage>
</organism>
<reference evidence="12 13" key="1">
    <citation type="submission" date="2024-02" db="EMBL/GenBank/DDBJ databases">
        <title>Bacteria isolated from the canopy kelp, Nereocystis luetkeana.</title>
        <authorList>
            <person name="Pfister C.A."/>
            <person name="Younker I.T."/>
            <person name="Light S.H."/>
        </authorList>
    </citation>
    <scope>NUCLEOTIDE SEQUENCE [LARGE SCALE GENOMIC DNA]</scope>
    <source>
        <strain evidence="12 13">TI.4.07</strain>
    </source>
</reference>
<comment type="function">
    <text evidence="9">May play a role in stationary phase survival.</text>
</comment>
<gene>
    <name evidence="12" type="ORF">V6242_17855</name>
</gene>
<dbReference type="EMBL" id="JBAKAR010000126">
    <property type="protein sequence ID" value="MEL0615009.1"/>
    <property type="molecule type" value="Genomic_DNA"/>
</dbReference>
<comment type="caution">
    <text evidence="12">The sequence shown here is derived from an EMBL/GenBank/DDBJ whole genome shotgun (WGS) entry which is preliminary data.</text>
</comment>
<protein>
    <recommendedName>
        <fullName evidence="3">UTP--glucose-1-phosphate uridylyltransferase</fullName>
        <ecNumber evidence="2">2.7.7.9</ecNumber>
    </recommendedName>
    <alternativeName>
        <fullName evidence="6">Alpha-D-glucosyl-1-phosphate uridylyltransferase</fullName>
    </alternativeName>
    <alternativeName>
        <fullName evidence="7">UDP-glucose pyrophosphorylase</fullName>
    </alternativeName>
    <alternativeName>
        <fullName evidence="8">Uridine diphosphoglucose pyrophosphorylase</fullName>
    </alternativeName>
</protein>
<dbReference type="InterPro" id="IPR029044">
    <property type="entry name" value="Nucleotide-diphossugar_trans"/>
</dbReference>
<proteinExistence type="inferred from homology"/>
<dbReference type="SUPFAM" id="SSF53448">
    <property type="entry name" value="Nucleotide-diphospho-sugar transferases"/>
    <property type="match status" value="1"/>
</dbReference>
<evidence type="ECO:0000256" key="3">
    <source>
        <dbReference type="ARBA" id="ARBA00019048"/>
    </source>
</evidence>
<evidence type="ECO:0000313" key="12">
    <source>
        <dbReference type="EMBL" id="MEL0615009.1"/>
    </source>
</evidence>
<evidence type="ECO:0000256" key="10">
    <source>
        <dbReference type="ARBA" id="ARBA00048128"/>
    </source>
</evidence>
<dbReference type="PANTHER" id="PTHR43197">
    <property type="entry name" value="UTP--GLUCOSE-1-PHOSPHATE URIDYLYLTRANSFERASE"/>
    <property type="match status" value="1"/>
</dbReference>
<evidence type="ECO:0000256" key="5">
    <source>
        <dbReference type="ARBA" id="ARBA00022695"/>
    </source>
</evidence>
<evidence type="ECO:0000256" key="8">
    <source>
        <dbReference type="ARBA" id="ARBA00032341"/>
    </source>
</evidence>
<dbReference type="Gene3D" id="3.90.550.10">
    <property type="entry name" value="Spore Coat Polysaccharide Biosynthesis Protein SpsA, Chain A"/>
    <property type="match status" value="1"/>
</dbReference>
<dbReference type="Pfam" id="PF00483">
    <property type="entry name" value="NTP_transferase"/>
    <property type="match status" value="1"/>
</dbReference>
<evidence type="ECO:0000256" key="7">
    <source>
        <dbReference type="ARBA" id="ARBA00031959"/>
    </source>
</evidence>